<gene>
    <name evidence="1" type="ORF">CDCA_CDCA13G3550</name>
</gene>
<keyword evidence="2" id="KW-1185">Reference proteome</keyword>
<reference evidence="1 2" key="1">
    <citation type="submission" date="2022-07" db="EMBL/GenBank/DDBJ databases">
        <title>Genome-wide signatures of adaptation to extreme environments.</title>
        <authorList>
            <person name="Cho C.H."/>
            <person name="Yoon H.S."/>
        </authorList>
    </citation>
    <scope>NUCLEOTIDE SEQUENCE [LARGE SCALE GENOMIC DNA]</scope>
    <source>
        <strain evidence="1 2">DBV 063 E5</strain>
    </source>
</reference>
<protein>
    <submittedName>
        <fullName evidence="1">Uncharacterized protein</fullName>
    </submittedName>
</protein>
<proteinExistence type="predicted"/>
<organism evidence="1 2">
    <name type="scientific">Cyanidium caldarium</name>
    <name type="common">Red alga</name>
    <dbReference type="NCBI Taxonomy" id="2771"/>
    <lineage>
        <taxon>Eukaryota</taxon>
        <taxon>Rhodophyta</taxon>
        <taxon>Bangiophyceae</taxon>
        <taxon>Cyanidiales</taxon>
        <taxon>Cyanidiaceae</taxon>
        <taxon>Cyanidium</taxon>
    </lineage>
</organism>
<sequence>MPLRRYHHTEYLSKPYCSQAEHTCAVPQFERQPCHPQHQSSSTTPTVQQCLQAGCCVGYGGECCQKVPQFVCQSAGSTTAPDNTRSGTSNSTYVPCGPECCNSATQDCAYTAGASGNTALSSSTYGTASSFCVCRDPSKQCGTYTIPSDNFVNKVRCCTDDEVCVNDTECVAIR</sequence>
<dbReference type="AlphaFoldDB" id="A0AAV9IZN5"/>
<dbReference type="Proteomes" id="UP001301350">
    <property type="component" value="Unassembled WGS sequence"/>
</dbReference>
<name>A0AAV9IZN5_CYACA</name>
<dbReference type="EMBL" id="JANCYW010000013">
    <property type="protein sequence ID" value="KAK4537525.1"/>
    <property type="molecule type" value="Genomic_DNA"/>
</dbReference>
<evidence type="ECO:0000313" key="2">
    <source>
        <dbReference type="Proteomes" id="UP001301350"/>
    </source>
</evidence>
<accession>A0AAV9IZN5</accession>
<evidence type="ECO:0000313" key="1">
    <source>
        <dbReference type="EMBL" id="KAK4537525.1"/>
    </source>
</evidence>
<comment type="caution">
    <text evidence="1">The sequence shown here is derived from an EMBL/GenBank/DDBJ whole genome shotgun (WGS) entry which is preliminary data.</text>
</comment>